<dbReference type="EMBL" id="SACR01000001">
    <property type="protein sequence ID" value="RVU49560.1"/>
    <property type="molecule type" value="Genomic_DNA"/>
</dbReference>
<dbReference type="InterPro" id="IPR020835">
    <property type="entry name" value="Catalase_sf"/>
</dbReference>
<evidence type="ECO:0000313" key="12">
    <source>
        <dbReference type="EMBL" id="RVU49560.1"/>
    </source>
</evidence>
<name>A0A437RS34_9BURK</name>
<evidence type="ECO:0000256" key="4">
    <source>
        <dbReference type="ARBA" id="ARBA00022617"/>
    </source>
</evidence>
<comment type="cofactor">
    <cofactor evidence="8">
        <name>heme</name>
        <dbReference type="ChEBI" id="CHEBI:30413"/>
    </cofactor>
</comment>
<sequence>MKLLTLTAAAAAALCSFAFNAPAAAQSLPLDQVNALEGLFGKNAGARRSGAKGVCAAGHFVGNTVGRNLSSASVFSGDQVPAILRFSIGGGSPKASDKGRSVRGLAFQFTGAGGELWQSANISAPVFFVAKPEQFAPFLQARTPDPVTGKPDPARLKAFNEANPETLRQAAYLAKAPVPASYGAVNYWSTNAFIATNAKGDKTTVRWQFEPVAGTLGLTDEQLKTMPDDFLADELRRRVASGPVVFDLKFQIAEAGDPVDDPTQVWPESRRLVPVGQLFVTQVAPGAGGACENITFNPTALPKGLEASNDPVLRARAAPYAVSLGRRVSEAPR</sequence>
<dbReference type="SMART" id="SM01060">
    <property type="entry name" value="Catalase"/>
    <property type="match status" value="1"/>
</dbReference>
<dbReference type="InterPro" id="IPR018028">
    <property type="entry name" value="Catalase"/>
</dbReference>
<dbReference type="InterPro" id="IPR011614">
    <property type="entry name" value="Catalase_core"/>
</dbReference>
<reference evidence="12 13" key="1">
    <citation type="submission" date="2019-01" db="EMBL/GenBank/DDBJ databases">
        <authorList>
            <person name="Chen W.-M."/>
        </authorList>
    </citation>
    <scope>NUCLEOTIDE SEQUENCE [LARGE SCALE GENOMIC DNA]</scope>
    <source>
        <strain evidence="12 13">KYPY4</strain>
    </source>
</reference>
<dbReference type="RefSeq" id="WP_128227196.1">
    <property type="nucleotide sequence ID" value="NZ_SACR01000001.1"/>
</dbReference>
<dbReference type="Gene3D" id="1.20.1280.120">
    <property type="match status" value="1"/>
</dbReference>
<proteinExistence type="inferred from homology"/>
<dbReference type="GO" id="GO:0005737">
    <property type="term" value="C:cytoplasm"/>
    <property type="evidence" value="ECO:0007669"/>
    <property type="project" value="TreeGrafter"/>
</dbReference>
<comment type="similarity">
    <text evidence="2 8">Belongs to the catalase family.</text>
</comment>
<keyword evidence="5 8" id="KW-0479">Metal-binding</keyword>
<dbReference type="PANTHER" id="PTHR11465:SF9">
    <property type="entry name" value="CATALASE"/>
    <property type="match status" value="1"/>
</dbReference>
<dbReference type="Gene3D" id="2.40.180.10">
    <property type="entry name" value="Catalase core domain"/>
    <property type="match status" value="1"/>
</dbReference>
<evidence type="ECO:0000256" key="10">
    <source>
        <dbReference type="SAM" id="SignalP"/>
    </source>
</evidence>
<feature type="domain" description="Catalase core" evidence="11">
    <location>
        <begin position="7"/>
        <end position="333"/>
    </location>
</feature>
<evidence type="ECO:0000256" key="1">
    <source>
        <dbReference type="ARBA" id="ARBA00002974"/>
    </source>
</evidence>
<feature type="signal peptide" evidence="10">
    <location>
        <begin position="1"/>
        <end position="23"/>
    </location>
</feature>
<evidence type="ECO:0000256" key="6">
    <source>
        <dbReference type="ARBA" id="ARBA00023002"/>
    </source>
</evidence>
<comment type="function">
    <text evidence="8">Has an organic peroxide-dependent peroxidase activity.</text>
</comment>
<dbReference type="SUPFAM" id="SSF56634">
    <property type="entry name" value="Heme-dependent catalase-like"/>
    <property type="match status" value="1"/>
</dbReference>
<dbReference type="EC" id="1.11.1.-" evidence="8"/>
<keyword evidence="6 8" id="KW-0560">Oxidoreductase</keyword>
<keyword evidence="7 8" id="KW-0408">Iron</keyword>
<dbReference type="PANTHER" id="PTHR11465">
    <property type="entry name" value="CATALASE"/>
    <property type="match status" value="1"/>
</dbReference>
<evidence type="ECO:0000256" key="3">
    <source>
        <dbReference type="ARBA" id="ARBA00022559"/>
    </source>
</evidence>
<feature type="binding site" description="axial binding residue" evidence="9">
    <location>
        <position position="320"/>
    </location>
    <ligand>
        <name>heme</name>
        <dbReference type="ChEBI" id="CHEBI:30413"/>
    </ligand>
    <ligandPart>
        <name>Fe</name>
        <dbReference type="ChEBI" id="CHEBI:18248"/>
    </ligandPart>
</feature>
<comment type="caution">
    <text evidence="12">The sequence shown here is derived from an EMBL/GenBank/DDBJ whole genome shotgun (WGS) entry which is preliminary data.</text>
</comment>
<dbReference type="Pfam" id="PF00199">
    <property type="entry name" value="Catalase"/>
    <property type="match status" value="1"/>
</dbReference>
<dbReference type="PRINTS" id="PR00067">
    <property type="entry name" value="CATALASE"/>
</dbReference>
<dbReference type="AlphaFoldDB" id="A0A437RS34"/>
<dbReference type="CDD" id="cd08153">
    <property type="entry name" value="srpA_like"/>
    <property type="match status" value="1"/>
</dbReference>
<protein>
    <recommendedName>
        <fullName evidence="8">Catalase-related peroxidase</fullName>
        <ecNumber evidence="8">1.11.1.-</ecNumber>
    </recommendedName>
</protein>
<dbReference type="PIRSF" id="PIRSF000296">
    <property type="entry name" value="SrpA"/>
    <property type="match status" value="1"/>
</dbReference>
<keyword evidence="4 8" id="KW-0349">Heme</keyword>
<keyword evidence="10" id="KW-0732">Signal</keyword>
<dbReference type="GO" id="GO:0004096">
    <property type="term" value="F:catalase activity"/>
    <property type="evidence" value="ECO:0007669"/>
    <property type="project" value="InterPro"/>
</dbReference>
<keyword evidence="13" id="KW-1185">Reference proteome</keyword>
<dbReference type="OrthoDB" id="255727at2"/>
<dbReference type="PROSITE" id="PS51402">
    <property type="entry name" value="CATALASE_3"/>
    <property type="match status" value="1"/>
</dbReference>
<comment type="function">
    <text evidence="1">Decomposes hydrogen peroxide into water and oxygen; serves to protect cells from the toxic effects of hydrogen peroxide.</text>
</comment>
<dbReference type="Proteomes" id="UP000285575">
    <property type="component" value="Unassembled WGS sequence"/>
</dbReference>
<dbReference type="InterPro" id="IPR024168">
    <property type="entry name" value="Catalase_SrpA-type_pred"/>
</dbReference>
<dbReference type="GO" id="GO:0042744">
    <property type="term" value="P:hydrogen peroxide catabolic process"/>
    <property type="evidence" value="ECO:0007669"/>
    <property type="project" value="TreeGrafter"/>
</dbReference>
<evidence type="ECO:0000256" key="9">
    <source>
        <dbReference type="PIRSR" id="PIRSR000296-2"/>
    </source>
</evidence>
<keyword evidence="3 8" id="KW-0575">Peroxidase</keyword>
<evidence type="ECO:0000256" key="2">
    <source>
        <dbReference type="ARBA" id="ARBA00005329"/>
    </source>
</evidence>
<evidence type="ECO:0000259" key="11">
    <source>
        <dbReference type="SMART" id="SM01060"/>
    </source>
</evidence>
<accession>A0A437RS34</accession>
<evidence type="ECO:0000256" key="8">
    <source>
        <dbReference type="PIRNR" id="PIRNR000296"/>
    </source>
</evidence>
<dbReference type="GO" id="GO:0020037">
    <property type="term" value="F:heme binding"/>
    <property type="evidence" value="ECO:0007669"/>
    <property type="project" value="InterPro"/>
</dbReference>
<evidence type="ECO:0000256" key="7">
    <source>
        <dbReference type="ARBA" id="ARBA00023004"/>
    </source>
</evidence>
<evidence type="ECO:0000313" key="13">
    <source>
        <dbReference type="Proteomes" id="UP000285575"/>
    </source>
</evidence>
<dbReference type="GO" id="GO:0042542">
    <property type="term" value="P:response to hydrogen peroxide"/>
    <property type="evidence" value="ECO:0007669"/>
    <property type="project" value="TreeGrafter"/>
</dbReference>
<organism evidence="12 13">
    <name type="scientific">Rubrivivax rivuli</name>
    <dbReference type="NCBI Taxonomy" id="1862385"/>
    <lineage>
        <taxon>Bacteria</taxon>
        <taxon>Pseudomonadati</taxon>
        <taxon>Pseudomonadota</taxon>
        <taxon>Betaproteobacteria</taxon>
        <taxon>Burkholderiales</taxon>
        <taxon>Sphaerotilaceae</taxon>
        <taxon>Rubrivivax</taxon>
    </lineage>
</organism>
<evidence type="ECO:0000256" key="5">
    <source>
        <dbReference type="ARBA" id="ARBA00022723"/>
    </source>
</evidence>
<dbReference type="GO" id="GO:0046872">
    <property type="term" value="F:metal ion binding"/>
    <property type="evidence" value="ECO:0007669"/>
    <property type="project" value="UniProtKB-KW"/>
</dbReference>
<feature type="chain" id="PRO_5019419348" description="Catalase-related peroxidase" evidence="10">
    <location>
        <begin position="24"/>
        <end position="333"/>
    </location>
</feature>
<gene>
    <name evidence="12" type="ORF">EOE66_03090</name>
</gene>